<dbReference type="PANTHER" id="PTHR15907">
    <property type="entry name" value="DUF614 FAMILY PROTEIN-RELATED"/>
    <property type="match status" value="1"/>
</dbReference>
<dbReference type="Pfam" id="PF04749">
    <property type="entry name" value="PLAC8"/>
    <property type="match status" value="1"/>
</dbReference>
<keyword evidence="3" id="KW-1185">Reference proteome</keyword>
<comment type="similarity">
    <text evidence="1">Belongs to the cornifelin family.</text>
</comment>
<dbReference type="AlphaFoldDB" id="A0A3B5MV36"/>
<reference evidence="2" key="2">
    <citation type="submission" date="2025-09" db="UniProtKB">
        <authorList>
            <consortium name="Ensembl"/>
        </authorList>
    </citation>
    <scope>IDENTIFICATION</scope>
</reference>
<protein>
    <recommendedName>
        <fullName evidence="4">Plac8 onzin related protein 2</fullName>
    </recommendedName>
</protein>
<dbReference type="InterPro" id="IPR006461">
    <property type="entry name" value="PLAC_motif_containing"/>
</dbReference>
<evidence type="ECO:0000313" key="3">
    <source>
        <dbReference type="Proteomes" id="UP000261380"/>
    </source>
</evidence>
<proteinExistence type="inferred from homology"/>
<dbReference type="GeneTree" id="ENSGT00940000163701"/>
<evidence type="ECO:0008006" key="4">
    <source>
        <dbReference type="Google" id="ProtNLM"/>
    </source>
</evidence>
<name>A0A3B5MV36_9TELE</name>
<reference evidence="2" key="1">
    <citation type="submission" date="2025-08" db="UniProtKB">
        <authorList>
            <consortium name="Ensembl"/>
        </authorList>
    </citation>
    <scope>IDENTIFICATION</scope>
</reference>
<organism evidence="2 3">
    <name type="scientific">Xiphophorus couchianus</name>
    <name type="common">Monterrey platyfish</name>
    <dbReference type="NCBI Taxonomy" id="32473"/>
    <lineage>
        <taxon>Eukaryota</taxon>
        <taxon>Metazoa</taxon>
        <taxon>Chordata</taxon>
        <taxon>Craniata</taxon>
        <taxon>Vertebrata</taxon>
        <taxon>Euteleostomi</taxon>
        <taxon>Actinopterygii</taxon>
        <taxon>Neopterygii</taxon>
        <taxon>Teleostei</taxon>
        <taxon>Neoteleostei</taxon>
        <taxon>Acanthomorphata</taxon>
        <taxon>Ovalentaria</taxon>
        <taxon>Atherinomorphae</taxon>
        <taxon>Cyprinodontiformes</taxon>
        <taxon>Poeciliidae</taxon>
        <taxon>Poeciliinae</taxon>
        <taxon>Xiphophorus</taxon>
    </lineage>
</organism>
<accession>A0A3B5MV36</accession>
<evidence type="ECO:0000256" key="1">
    <source>
        <dbReference type="ARBA" id="ARBA00009024"/>
    </source>
</evidence>
<sequence>VMEKIVIRQPHQDPVDVPNSHEWGSGICNCTEDMKSCCLGFWCCPCFACMTSKEHGECLCLPLLEFFRAWLSPITMSMRTSVRERYNIEGSVAMDCVCATFCTPCVWCQISREMQRRKRDVVLVNQMSRR</sequence>
<dbReference type="Ensembl" id="ENSXCOT00000025452.1">
    <property type="protein sequence ID" value="ENSXCOP00000025147.1"/>
    <property type="gene ID" value="ENSXCOG00000018782.1"/>
</dbReference>
<evidence type="ECO:0000313" key="2">
    <source>
        <dbReference type="Ensembl" id="ENSXCOP00000025147.1"/>
    </source>
</evidence>
<dbReference type="NCBIfam" id="TIGR01571">
    <property type="entry name" value="A_thal_Cys_rich"/>
    <property type="match status" value="1"/>
</dbReference>
<dbReference type="Proteomes" id="UP000261380">
    <property type="component" value="Unplaced"/>
</dbReference>